<keyword evidence="7" id="KW-0547">Nucleotide-binding</keyword>
<dbReference type="Gene3D" id="2.40.33.10">
    <property type="entry name" value="PK beta-barrel domain-like"/>
    <property type="match status" value="1"/>
</dbReference>
<dbReference type="RefSeq" id="XP_009539259.1">
    <property type="nucleotide sequence ID" value="XM_009540964.1"/>
</dbReference>
<dbReference type="InterPro" id="IPR001697">
    <property type="entry name" value="Pyr_Knase"/>
</dbReference>
<evidence type="ECO:0000256" key="4">
    <source>
        <dbReference type="ARBA" id="ARBA00012142"/>
    </source>
</evidence>
<reference evidence="14 15" key="1">
    <citation type="journal article" date="2006" name="Science">
        <title>Phytophthora genome sequences uncover evolutionary origins and mechanisms of pathogenesis.</title>
        <authorList>
            <person name="Tyler B.M."/>
            <person name="Tripathy S."/>
            <person name="Zhang X."/>
            <person name="Dehal P."/>
            <person name="Jiang R.H."/>
            <person name="Aerts A."/>
            <person name="Arredondo F.D."/>
            <person name="Baxter L."/>
            <person name="Bensasson D."/>
            <person name="Beynon J.L."/>
            <person name="Chapman J."/>
            <person name="Damasceno C.M."/>
            <person name="Dorrance A.E."/>
            <person name="Dou D."/>
            <person name="Dickerman A.W."/>
            <person name="Dubchak I.L."/>
            <person name="Garbelotto M."/>
            <person name="Gijzen M."/>
            <person name="Gordon S.G."/>
            <person name="Govers F."/>
            <person name="Grunwald N.J."/>
            <person name="Huang W."/>
            <person name="Ivors K.L."/>
            <person name="Jones R.W."/>
            <person name="Kamoun S."/>
            <person name="Krampis K."/>
            <person name="Lamour K.H."/>
            <person name="Lee M.K."/>
            <person name="McDonald W.H."/>
            <person name="Medina M."/>
            <person name="Meijer H.J."/>
            <person name="Nordberg E.K."/>
            <person name="Maclean D.J."/>
            <person name="Ospina-Giraldo M.D."/>
            <person name="Morris P.F."/>
            <person name="Phuntumart V."/>
            <person name="Putnam N.H."/>
            <person name="Rash S."/>
            <person name="Rose J.K."/>
            <person name="Sakihama Y."/>
            <person name="Salamov A.A."/>
            <person name="Savidor A."/>
            <person name="Scheuring C.F."/>
            <person name="Smith B.M."/>
            <person name="Sobral B.W."/>
            <person name="Terry A."/>
            <person name="Torto-Alalibo T.A."/>
            <person name="Win J."/>
            <person name="Xu Z."/>
            <person name="Zhang H."/>
            <person name="Grigoriev I.V."/>
            <person name="Rokhsar D.S."/>
            <person name="Boore J.L."/>
        </authorList>
    </citation>
    <scope>NUCLEOTIDE SEQUENCE [LARGE SCALE GENOMIC DNA]</scope>
    <source>
        <strain evidence="14 15">P6497</strain>
    </source>
</reference>
<evidence type="ECO:0000313" key="14">
    <source>
        <dbReference type="EMBL" id="EGZ05338.1"/>
    </source>
</evidence>
<keyword evidence="10" id="KW-0460">Magnesium</keyword>
<dbReference type="InterPro" id="IPR040442">
    <property type="entry name" value="Pyrv_kinase-like_dom_sf"/>
</dbReference>
<dbReference type="PANTHER" id="PTHR11817">
    <property type="entry name" value="PYRUVATE KINASE"/>
    <property type="match status" value="1"/>
</dbReference>
<proteinExistence type="inferred from homology"/>
<dbReference type="EMBL" id="JH159167">
    <property type="protein sequence ID" value="EGZ05338.1"/>
    <property type="molecule type" value="Genomic_DNA"/>
</dbReference>
<dbReference type="Gene3D" id="3.20.20.60">
    <property type="entry name" value="Phosphoenolpyruvate-binding domains"/>
    <property type="match status" value="1"/>
</dbReference>
<keyword evidence="5" id="KW-0808">Transferase</keyword>
<evidence type="ECO:0000256" key="3">
    <source>
        <dbReference type="ARBA" id="ARBA00008663"/>
    </source>
</evidence>
<evidence type="ECO:0000256" key="11">
    <source>
        <dbReference type="ARBA" id="ARBA00023152"/>
    </source>
</evidence>
<dbReference type="SUPFAM" id="SSF50800">
    <property type="entry name" value="PK beta-barrel domain-like"/>
    <property type="match status" value="1"/>
</dbReference>
<feature type="domain" description="Pyruvate kinase barrel" evidence="13">
    <location>
        <begin position="57"/>
        <end position="175"/>
    </location>
</feature>
<dbReference type="Pfam" id="PF00224">
    <property type="entry name" value="PK"/>
    <property type="match status" value="1"/>
</dbReference>
<keyword evidence="6" id="KW-0479">Metal-binding</keyword>
<dbReference type="STRING" id="1094619.G5AGQ8"/>
<keyword evidence="12" id="KW-0670">Pyruvate</keyword>
<sequence length="183" mass="20057">MAVHASRRCQSMNIELVPQAARRFDAASIGGATEKPLRLDEVISKSTPSTTRHQARCHTDPVKVGDMVLLPDGLIRLTCTVVGQGEITCQIKKTEEIGSPRGVNLLGLVVELPALLEKDNRDLDWGVEHDIDFVAASFIRKASEPKFVAPKNIFEVESLEGVQNFKKILEASQSVDDHTCPSI</sequence>
<dbReference type="UniPathway" id="UPA00109">
    <property type="reaction ID" value="UER00188"/>
</dbReference>
<dbReference type="AlphaFoldDB" id="G5AGQ8"/>
<evidence type="ECO:0000256" key="6">
    <source>
        <dbReference type="ARBA" id="ARBA00022723"/>
    </source>
</evidence>
<evidence type="ECO:0000313" key="15">
    <source>
        <dbReference type="Proteomes" id="UP000002640"/>
    </source>
</evidence>
<evidence type="ECO:0000256" key="2">
    <source>
        <dbReference type="ARBA" id="ARBA00004997"/>
    </source>
</evidence>
<evidence type="ECO:0000256" key="9">
    <source>
        <dbReference type="ARBA" id="ARBA00022840"/>
    </source>
</evidence>
<comment type="pathway">
    <text evidence="2">Carbohydrate degradation; glycolysis; pyruvate from D-glyceraldehyde 3-phosphate: step 5/5.</text>
</comment>
<evidence type="ECO:0000256" key="5">
    <source>
        <dbReference type="ARBA" id="ARBA00022679"/>
    </source>
</evidence>
<comment type="cofactor">
    <cofactor evidence="1">
        <name>K(+)</name>
        <dbReference type="ChEBI" id="CHEBI:29103"/>
    </cofactor>
</comment>
<keyword evidence="15" id="KW-1185">Reference proteome</keyword>
<dbReference type="GO" id="GO:0000287">
    <property type="term" value="F:magnesium ion binding"/>
    <property type="evidence" value="ECO:0007669"/>
    <property type="project" value="InterPro"/>
</dbReference>
<evidence type="ECO:0000256" key="1">
    <source>
        <dbReference type="ARBA" id="ARBA00001958"/>
    </source>
</evidence>
<dbReference type="EC" id="2.7.1.40" evidence="4"/>
<keyword evidence="8" id="KW-0418">Kinase</keyword>
<dbReference type="InParanoid" id="G5AGQ8"/>
<protein>
    <recommendedName>
        <fullName evidence="4">pyruvate kinase</fullName>
        <ecNumber evidence="4">2.7.1.40</ecNumber>
    </recommendedName>
</protein>
<dbReference type="GeneID" id="20648289"/>
<keyword evidence="9" id="KW-0067">ATP-binding</keyword>
<evidence type="ECO:0000256" key="8">
    <source>
        <dbReference type="ARBA" id="ARBA00022777"/>
    </source>
</evidence>
<evidence type="ECO:0000259" key="13">
    <source>
        <dbReference type="Pfam" id="PF00224"/>
    </source>
</evidence>
<evidence type="ECO:0000256" key="7">
    <source>
        <dbReference type="ARBA" id="ARBA00022741"/>
    </source>
</evidence>
<organism evidence="14 15">
    <name type="scientific">Phytophthora sojae (strain P6497)</name>
    <name type="common">Soybean stem and root rot agent</name>
    <name type="synonym">Phytophthora megasperma f. sp. glycines</name>
    <dbReference type="NCBI Taxonomy" id="1094619"/>
    <lineage>
        <taxon>Eukaryota</taxon>
        <taxon>Sar</taxon>
        <taxon>Stramenopiles</taxon>
        <taxon>Oomycota</taxon>
        <taxon>Peronosporomycetes</taxon>
        <taxon>Peronosporales</taxon>
        <taxon>Peronosporaceae</taxon>
        <taxon>Phytophthora</taxon>
    </lineage>
</organism>
<dbReference type="GO" id="GO:0005524">
    <property type="term" value="F:ATP binding"/>
    <property type="evidence" value="ECO:0007669"/>
    <property type="project" value="UniProtKB-KW"/>
</dbReference>
<dbReference type="SUPFAM" id="SSF51621">
    <property type="entry name" value="Phosphoenolpyruvate/pyruvate domain"/>
    <property type="match status" value="1"/>
</dbReference>
<dbReference type="GO" id="GO:0016301">
    <property type="term" value="F:kinase activity"/>
    <property type="evidence" value="ECO:0007669"/>
    <property type="project" value="UniProtKB-KW"/>
</dbReference>
<comment type="similarity">
    <text evidence="3">Belongs to the pyruvate kinase family.</text>
</comment>
<gene>
    <name evidence="14" type="ORF">PHYSODRAFT_342480</name>
</gene>
<dbReference type="InterPro" id="IPR011037">
    <property type="entry name" value="Pyrv_Knase-like_insert_dom_sf"/>
</dbReference>
<dbReference type="KEGG" id="psoj:PHYSODRAFT_342480"/>
<dbReference type="InterPro" id="IPR015793">
    <property type="entry name" value="Pyrv_Knase_brl"/>
</dbReference>
<name>G5AGQ8_PHYSP</name>
<evidence type="ECO:0000256" key="10">
    <source>
        <dbReference type="ARBA" id="ARBA00022842"/>
    </source>
</evidence>
<keyword evidence="11" id="KW-0324">Glycolysis</keyword>
<dbReference type="Proteomes" id="UP000002640">
    <property type="component" value="Unassembled WGS sequence"/>
</dbReference>
<accession>G5AGQ8</accession>
<dbReference type="InterPro" id="IPR015806">
    <property type="entry name" value="Pyrv_Knase_insert_dom_sf"/>
</dbReference>
<dbReference type="GO" id="GO:0004743">
    <property type="term" value="F:pyruvate kinase activity"/>
    <property type="evidence" value="ECO:0007669"/>
    <property type="project" value="UniProtKB-EC"/>
</dbReference>
<dbReference type="GO" id="GO:0030955">
    <property type="term" value="F:potassium ion binding"/>
    <property type="evidence" value="ECO:0007669"/>
    <property type="project" value="InterPro"/>
</dbReference>
<dbReference type="InterPro" id="IPR015813">
    <property type="entry name" value="Pyrv/PenolPyrv_kinase-like_dom"/>
</dbReference>
<evidence type="ECO:0000256" key="12">
    <source>
        <dbReference type="ARBA" id="ARBA00023317"/>
    </source>
</evidence>
<dbReference type="SMR" id="G5AGQ8"/>